<evidence type="ECO:0000313" key="1">
    <source>
        <dbReference type="EMBL" id="ESA21793.1"/>
    </source>
</evidence>
<reference evidence="1" key="1">
    <citation type="submission" date="2013-07" db="EMBL/GenBank/DDBJ databases">
        <title>The genome of an arbuscular mycorrhizal fungus provides insights into the evolution of the oldest plant symbiosis.</title>
        <authorList>
            <consortium name="DOE Joint Genome Institute"/>
            <person name="Tisserant E."/>
            <person name="Malbreil M."/>
            <person name="Kuo A."/>
            <person name="Kohler A."/>
            <person name="Symeonidi A."/>
            <person name="Balestrini R."/>
            <person name="Charron P."/>
            <person name="Duensing N."/>
            <person name="Frei-dit-Frey N."/>
            <person name="Gianinazzi-Pearson V."/>
            <person name="Gilbert B."/>
            <person name="Handa Y."/>
            <person name="Hijri M."/>
            <person name="Kaul R."/>
            <person name="Kawaguchi M."/>
            <person name="Krajinski F."/>
            <person name="Lammers P."/>
            <person name="Lapierre D."/>
            <person name="Masclaux F.G."/>
            <person name="Murat C."/>
            <person name="Morin E."/>
            <person name="Ndikumana S."/>
            <person name="Pagni M."/>
            <person name="Petitpierre D."/>
            <person name="Requena N."/>
            <person name="Rosikiewicz P."/>
            <person name="Riley R."/>
            <person name="Saito K."/>
            <person name="San Clemente H."/>
            <person name="Shapiro H."/>
            <person name="van Tuinen D."/>
            <person name="Becard G."/>
            <person name="Bonfante P."/>
            <person name="Paszkowski U."/>
            <person name="Shachar-Hill Y."/>
            <person name="Young J.P."/>
            <person name="Sanders I.R."/>
            <person name="Henrissat B."/>
            <person name="Rensing S.A."/>
            <person name="Grigoriev I.V."/>
            <person name="Corradi N."/>
            <person name="Roux C."/>
            <person name="Martin F."/>
        </authorList>
    </citation>
    <scope>NUCLEOTIDE SEQUENCE</scope>
    <source>
        <strain evidence="1">DAOM 197198</strain>
    </source>
</reference>
<organism evidence="1">
    <name type="scientific">Rhizophagus irregularis (strain DAOM 181602 / DAOM 197198 / MUCL 43194)</name>
    <name type="common">Arbuscular mycorrhizal fungus</name>
    <name type="synonym">Glomus intraradices</name>
    <dbReference type="NCBI Taxonomy" id="747089"/>
    <lineage>
        <taxon>Eukaryota</taxon>
        <taxon>Fungi</taxon>
        <taxon>Fungi incertae sedis</taxon>
        <taxon>Mucoromycota</taxon>
        <taxon>Glomeromycotina</taxon>
        <taxon>Glomeromycetes</taxon>
        <taxon>Glomerales</taxon>
        <taxon>Glomeraceae</taxon>
        <taxon>Rhizophagus</taxon>
    </lineage>
</organism>
<dbReference type="EMBL" id="KI276140">
    <property type="protein sequence ID" value="ESA21793.1"/>
    <property type="molecule type" value="Genomic_DNA"/>
</dbReference>
<gene>
    <name evidence="1" type="ORF">GLOINDRAFT_17099</name>
</gene>
<name>U9UTA0_RHIID</name>
<sequence length="70" mass="8264">MKGGYMKRLEAPYFSKIRFGVFLPWMYPGDHPGLLNFVTLPWMIIRDLIFRFLFNGIINQIIEILEISKG</sequence>
<dbReference type="HOGENOM" id="CLU_2759064_0_0_1"/>
<accession>U9UTA0</accession>
<dbReference type="AlphaFoldDB" id="U9UTA0"/>
<protein>
    <submittedName>
        <fullName evidence="1">Uncharacterized protein</fullName>
    </submittedName>
</protein>
<proteinExistence type="predicted"/>